<dbReference type="KEGG" id="nfl:COO91_06907"/>
<accession>A0A2K8SZU6</accession>
<evidence type="ECO:0000313" key="1">
    <source>
        <dbReference type="EMBL" id="AUB40873.1"/>
    </source>
</evidence>
<dbReference type="EMBL" id="CP024785">
    <property type="protein sequence ID" value="AUB40873.1"/>
    <property type="molecule type" value="Genomic_DNA"/>
</dbReference>
<sequence length="47" mass="5288">MVSLCCTDNFAMRSLSKSYSLGGKLRLYKDLLLFSLKLDVCDIVNNV</sequence>
<reference evidence="1 2" key="1">
    <citation type="submission" date="2017-11" db="EMBL/GenBank/DDBJ databases">
        <title>Complete genome of a free-living desiccation-tolerant cyanobacterium and its photosynthetic adaptation to extreme terrestrial habitat.</title>
        <authorList>
            <person name="Shang J."/>
        </authorList>
    </citation>
    <scope>NUCLEOTIDE SEQUENCE [LARGE SCALE GENOMIC DNA]</scope>
    <source>
        <strain evidence="1 2">CCNUN1</strain>
    </source>
</reference>
<evidence type="ECO:0000313" key="2">
    <source>
        <dbReference type="Proteomes" id="UP000232003"/>
    </source>
</evidence>
<dbReference type="Proteomes" id="UP000232003">
    <property type="component" value="Chromosome"/>
</dbReference>
<dbReference type="AlphaFoldDB" id="A0A2K8SZU6"/>
<protein>
    <submittedName>
        <fullName evidence="1">Uncharacterized protein</fullName>
    </submittedName>
</protein>
<proteinExistence type="predicted"/>
<gene>
    <name evidence="1" type="ORF">COO91_06907</name>
</gene>
<organism evidence="1 2">
    <name type="scientific">Nostoc flagelliforme CCNUN1</name>
    <dbReference type="NCBI Taxonomy" id="2038116"/>
    <lineage>
        <taxon>Bacteria</taxon>
        <taxon>Bacillati</taxon>
        <taxon>Cyanobacteriota</taxon>
        <taxon>Cyanophyceae</taxon>
        <taxon>Nostocales</taxon>
        <taxon>Nostocaceae</taxon>
        <taxon>Nostoc</taxon>
    </lineage>
</organism>
<name>A0A2K8SZU6_9NOSO</name>
<keyword evidence="2" id="KW-1185">Reference proteome</keyword>